<name>A0A0K0FXB1_STRVS</name>
<reference evidence="2" key="1">
    <citation type="submission" date="2014-07" db="EMBL/GenBank/DDBJ databases">
        <authorList>
            <person name="Martin A.A"/>
            <person name="De Silva N."/>
        </authorList>
    </citation>
    <scope>NUCLEOTIDE SEQUENCE</scope>
</reference>
<sequence>MFRKYKKNIAINEKICLMGGAIFRLSTLFVVFSRFLCHYQFFGPASEAGVSVLANSSGEDITLEKKDA</sequence>
<keyword evidence="1" id="KW-1133">Transmembrane helix</keyword>
<evidence type="ECO:0000313" key="3">
    <source>
        <dbReference type="WBParaSite" id="SVE_1708700.1"/>
    </source>
</evidence>
<accession>A0A0K0FXB1</accession>
<keyword evidence="2" id="KW-1185">Reference proteome</keyword>
<dbReference type="Proteomes" id="UP000035680">
    <property type="component" value="Unassembled WGS sequence"/>
</dbReference>
<reference evidence="3" key="2">
    <citation type="submission" date="2015-08" db="UniProtKB">
        <authorList>
            <consortium name="WormBaseParasite"/>
        </authorList>
    </citation>
    <scope>IDENTIFICATION</scope>
</reference>
<proteinExistence type="predicted"/>
<keyword evidence="1" id="KW-0812">Transmembrane</keyword>
<dbReference type="WBParaSite" id="SVE_1708700.1">
    <property type="protein sequence ID" value="SVE_1708700.1"/>
    <property type="gene ID" value="SVE_1708700"/>
</dbReference>
<evidence type="ECO:0000313" key="2">
    <source>
        <dbReference type="Proteomes" id="UP000035680"/>
    </source>
</evidence>
<evidence type="ECO:0000256" key="1">
    <source>
        <dbReference type="SAM" id="Phobius"/>
    </source>
</evidence>
<organism evidence="2 3">
    <name type="scientific">Strongyloides venezuelensis</name>
    <name type="common">Threadworm</name>
    <dbReference type="NCBI Taxonomy" id="75913"/>
    <lineage>
        <taxon>Eukaryota</taxon>
        <taxon>Metazoa</taxon>
        <taxon>Ecdysozoa</taxon>
        <taxon>Nematoda</taxon>
        <taxon>Chromadorea</taxon>
        <taxon>Rhabditida</taxon>
        <taxon>Tylenchina</taxon>
        <taxon>Panagrolaimomorpha</taxon>
        <taxon>Strongyloidoidea</taxon>
        <taxon>Strongyloididae</taxon>
        <taxon>Strongyloides</taxon>
    </lineage>
</organism>
<keyword evidence="1" id="KW-0472">Membrane</keyword>
<dbReference type="AlphaFoldDB" id="A0A0K0FXB1"/>
<feature type="transmembrane region" description="Helical" evidence="1">
    <location>
        <begin position="21"/>
        <end position="41"/>
    </location>
</feature>
<protein>
    <submittedName>
        <fullName evidence="3">Lipoprotein</fullName>
    </submittedName>
</protein>